<reference evidence="2" key="1">
    <citation type="journal article" date="2016" name="Genome Announc.">
        <title>Draft genome sequences of fungus Aspergillus calidoustus.</title>
        <authorList>
            <person name="Horn F."/>
            <person name="Linde J."/>
            <person name="Mattern D.J."/>
            <person name="Walther G."/>
            <person name="Guthke R."/>
            <person name="Scherlach K."/>
            <person name="Martin K."/>
            <person name="Brakhage A.A."/>
            <person name="Petzke L."/>
            <person name="Valiante V."/>
        </authorList>
    </citation>
    <scope>NUCLEOTIDE SEQUENCE [LARGE SCALE GENOMIC DNA]</scope>
    <source>
        <strain evidence="2">SF006504</strain>
    </source>
</reference>
<proteinExistence type="predicted"/>
<name>A0A0U5GLG4_ASPCI</name>
<keyword evidence="2" id="KW-1185">Reference proteome</keyword>
<accession>A0A0U5GLG4</accession>
<dbReference type="STRING" id="454130.A0A0U5GLG4"/>
<dbReference type="PANTHER" id="PTHR10039:SF5">
    <property type="entry name" value="NACHT DOMAIN-CONTAINING PROTEIN"/>
    <property type="match status" value="1"/>
</dbReference>
<dbReference type="Proteomes" id="UP000054771">
    <property type="component" value="Unassembled WGS sequence"/>
</dbReference>
<organism evidence="1 2">
    <name type="scientific">Aspergillus calidoustus</name>
    <dbReference type="NCBI Taxonomy" id="454130"/>
    <lineage>
        <taxon>Eukaryota</taxon>
        <taxon>Fungi</taxon>
        <taxon>Dikarya</taxon>
        <taxon>Ascomycota</taxon>
        <taxon>Pezizomycotina</taxon>
        <taxon>Eurotiomycetes</taxon>
        <taxon>Eurotiomycetidae</taxon>
        <taxon>Eurotiales</taxon>
        <taxon>Aspergillaceae</taxon>
        <taxon>Aspergillus</taxon>
        <taxon>Aspergillus subgen. Nidulantes</taxon>
    </lineage>
</organism>
<evidence type="ECO:0000313" key="2">
    <source>
        <dbReference type="Proteomes" id="UP000054771"/>
    </source>
</evidence>
<dbReference type="OrthoDB" id="4510739at2759"/>
<sequence length="636" mass="71345">MTKFRNEQDDTFQSIRQRIQDMAHDELDALEARQATYRISQVPNDVSREQLPYFLLSCRELQIQSVQEIRIHSLAALSGQAQSTKTPAATFEEVPRLLRSRSSQWSLSFCHNSSYGTLVIDTHFDGFTVLNDVPEDSHSLDFIAIPGLGHHPFSIWQHDPASDPFMWLRDSLPPLARGTRVLLYGYDARAHRGNPATVEGLVISLISQLRVIDRASLAAKPVVVVAHALAGVVLKQALIELANSGQTEMFILKTVRSCLFLGVPNSYPGKEILASMVGNSRFKHLLAKLDTKPNYMAKLDRMMSGIAQSQNISICSGYDTIPDGVLEPADRSSTGRSISPRNCSVNKPDHDILRLPAGSQKIATVAAHLLSQFSPQITGQDPSPVLSRLTTWHLFLDALDEYEGRPEVIVDFIQCSVRSRSGAKTRLKACFSSREWSTFENTFSDCPGLRIHEHTEQDIRTYLSARLSNIYESGSLGVYDKATLCDIEENIATRAQGVFIWVRAITGILRQDYLQGVSILQLSKNAESFPEDLGEFYTDAIRRIPSEYREESFVMFEVILRCEHQLLIEELIATVQCATRNNIPSYIEAMHSHELDQNLLQWVQDRGAGLVEEVRDKTTGLKIVQFIHQSVLDFVA</sequence>
<dbReference type="PANTHER" id="PTHR10039">
    <property type="entry name" value="AMELOGENIN"/>
    <property type="match status" value="1"/>
</dbReference>
<dbReference type="EMBL" id="CDMC01000002">
    <property type="protein sequence ID" value="CEN60377.1"/>
    <property type="molecule type" value="Genomic_DNA"/>
</dbReference>
<protein>
    <submittedName>
        <fullName evidence="1">Uncharacterized protein</fullName>
    </submittedName>
</protein>
<dbReference type="AlphaFoldDB" id="A0A0U5GLG4"/>
<gene>
    <name evidence="1" type="ORF">ASPCAL02817</name>
</gene>
<dbReference type="SUPFAM" id="SSF53474">
    <property type="entry name" value="alpha/beta-Hydrolases"/>
    <property type="match status" value="1"/>
</dbReference>
<dbReference type="OMA" id="VHETACK"/>
<dbReference type="InterPro" id="IPR029058">
    <property type="entry name" value="AB_hydrolase_fold"/>
</dbReference>
<evidence type="ECO:0000313" key="1">
    <source>
        <dbReference type="EMBL" id="CEN60377.1"/>
    </source>
</evidence>